<dbReference type="Pfam" id="PF03781">
    <property type="entry name" value="FGE-sulfatase"/>
    <property type="match status" value="1"/>
</dbReference>
<dbReference type="InterPro" id="IPR018247">
    <property type="entry name" value="EF_Hand_1_Ca_BS"/>
</dbReference>
<evidence type="ECO:0000259" key="3">
    <source>
        <dbReference type="Pfam" id="PF03781"/>
    </source>
</evidence>
<dbReference type="InterPro" id="IPR011600">
    <property type="entry name" value="Pept_C14_caspase"/>
</dbReference>
<dbReference type="GO" id="GO:0120147">
    <property type="term" value="F:formylglycine-generating oxidase activity"/>
    <property type="evidence" value="ECO:0007669"/>
    <property type="project" value="TreeGrafter"/>
</dbReference>
<dbReference type="SUPFAM" id="SSF56436">
    <property type="entry name" value="C-type lectin-like"/>
    <property type="match status" value="1"/>
</dbReference>
<evidence type="ECO:0000259" key="2">
    <source>
        <dbReference type="Pfam" id="PF00656"/>
    </source>
</evidence>
<dbReference type="EMBL" id="CAADFE010000018">
    <property type="protein sequence ID" value="VFJ69249.1"/>
    <property type="molecule type" value="Genomic_DNA"/>
</dbReference>
<dbReference type="InterPro" id="IPR051043">
    <property type="entry name" value="Sulfatase_Mod_Factor_Kinase"/>
</dbReference>
<dbReference type="SUPFAM" id="SSF52129">
    <property type="entry name" value="Caspase-like"/>
    <property type="match status" value="1"/>
</dbReference>
<protein>
    <submittedName>
        <fullName evidence="4">Formylglycine-generating enzyme, required for sulfatase activity, contains SUMF1/FGE domain</fullName>
    </submittedName>
</protein>
<dbReference type="Gene3D" id="3.40.50.1460">
    <property type="match status" value="1"/>
</dbReference>
<organism evidence="4">
    <name type="scientific">Candidatus Kentrum sp. FW</name>
    <dbReference type="NCBI Taxonomy" id="2126338"/>
    <lineage>
        <taxon>Bacteria</taxon>
        <taxon>Pseudomonadati</taxon>
        <taxon>Pseudomonadota</taxon>
        <taxon>Gammaproteobacteria</taxon>
        <taxon>Candidatus Kentrum</taxon>
    </lineage>
</organism>
<feature type="compositionally biased region" description="Acidic residues" evidence="1">
    <location>
        <begin position="667"/>
        <end position="678"/>
    </location>
</feature>
<dbReference type="Gene3D" id="3.90.1580.10">
    <property type="entry name" value="paralog of FGE (formylglycine-generating enzyme)"/>
    <property type="match status" value="1"/>
</dbReference>
<dbReference type="Pfam" id="PF00656">
    <property type="entry name" value="Peptidase_C14"/>
    <property type="match status" value="1"/>
</dbReference>
<feature type="domain" description="Peptidase C14 caspase" evidence="2">
    <location>
        <begin position="3"/>
        <end position="228"/>
    </location>
</feature>
<dbReference type="GO" id="GO:0006508">
    <property type="term" value="P:proteolysis"/>
    <property type="evidence" value="ECO:0007669"/>
    <property type="project" value="InterPro"/>
</dbReference>
<evidence type="ECO:0000313" key="4">
    <source>
        <dbReference type="EMBL" id="VFJ69249.1"/>
    </source>
</evidence>
<feature type="compositionally biased region" description="Basic and acidic residues" evidence="1">
    <location>
        <begin position="306"/>
        <end position="322"/>
    </location>
</feature>
<accession>A0A450TNB1</accession>
<dbReference type="InterPro" id="IPR042095">
    <property type="entry name" value="SUMF_sf"/>
</dbReference>
<gene>
    <name evidence="4" type="ORF">BECKFW1821C_GA0114237_101827</name>
</gene>
<sequence length="976" mass="109280">MNKFALLIGVSDYPSEDLTPLPAAVRDAAAMRGVLIHKEMGQFPESNVTLLENPARVEMETAIQTLFSGRYKDDLVLLFFSGHGIKDDTGQLYLATQETRKINGELVRPTAVAARDVHDYMQRSRSRRQVVILDSCFSGAFPKGLTVRDDGKVDIREQLGGEGRAILTASGSTQYAFEDQQELSVYTRFLVRGIETGEADEDGNDIITIGELHDYACKKVQEERPTMRPEIHPGQEGYTIRLARVPIGDPREKYAKKVEQIMDQDRISIIGRGILDVFRDKIGLDAATAEALEAEVLEQYRGKIEKERQEHEAKRDRYRQTLEKTLGQGDPTDTQRAELRHLQQVLDVSEQDAREIELEVRRGIEAYREKLRDYESVLLTALKQTWPDADAARDRCSRKAEGITPQDLARIGKQAVQQAATHHENLRHYEQAFRDAAREQYPLADGQRAQLQARQQEFGLSDTDIDAIQEKIGREIQNHGEKLQQYEQVLSQVCQKESPLSDKSRREISVLQAQLELTDKEIEPIHTRVEAQCAREAHEQRLHEYESIFRAALTETWPDVEKARGQCRQQAQGLTDVDITAVEKPVVAKAKAAYEQRLREYESIFRAALAQTWPDVDKAKKQCQQESQGLADSDIATVEQTAIAEREAHSKASEAPPADKQPASAEDTPEQEPIEEPEVTIQPPPSPVSSPVAPEKSKKGKSIRVGISAIAALVVAVGVGVFTYVWDGSQAPEMVSMAPEMVSIRGGCFQMGSPDSEELRDDDERRHRVCVEGFALGKTEVTFAEYDRFAKATGRGLPADEGWGWGWGRGKRPVINVSWHDATAYAEWLSGQTGKQYRLPTEAEWEYAARAGTTTPFSTGECISTSQANYDGNYDYANCGAKGVYREKTVPAGSLPANPWGLHEIHGNVWEWTCSLYKENYDGSEKRCTSKGSDGSRALRGGSWFNGPWWLRSANRDRGLPNGAPDLIGFRLARDF</sequence>
<name>A0A450TNB1_9GAMM</name>
<dbReference type="PROSITE" id="PS00018">
    <property type="entry name" value="EF_HAND_1"/>
    <property type="match status" value="1"/>
</dbReference>
<dbReference type="InterPro" id="IPR016187">
    <property type="entry name" value="CTDL_fold"/>
</dbReference>
<proteinExistence type="predicted"/>
<dbReference type="AlphaFoldDB" id="A0A450TNB1"/>
<feature type="region of interest" description="Disordered" evidence="1">
    <location>
        <begin position="646"/>
        <end position="698"/>
    </location>
</feature>
<dbReference type="PANTHER" id="PTHR23150:SF35">
    <property type="entry name" value="BLL6746 PROTEIN"/>
    <property type="match status" value="1"/>
</dbReference>
<dbReference type="NCBIfam" id="NF047832">
    <property type="entry name" value="caspase_w_EACC1"/>
    <property type="match status" value="1"/>
</dbReference>
<dbReference type="InterPro" id="IPR005532">
    <property type="entry name" value="SUMF_dom"/>
</dbReference>
<reference evidence="4" key="1">
    <citation type="submission" date="2019-02" db="EMBL/GenBank/DDBJ databases">
        <authorList>
            <person name="Gruber-Vodicka R. H."/>
            <person name="Seah K. B. B."/>
        </authorList>
    </citation>
    <scope>NUCLEOTIDE SEQUENCE</scope>
    <source>
        <strain evidence="4">BECK_BZ131</strain>
    </source>
</reference>
<evidence type="ECO:0000256" key="1">
    <source>
        <dbReference type="SAM" id="MobiDB-lite"/>
    </source>
</evidence>
<feature type="domain" description="Sulfatase-modifying factor enzyme-like" evidence="3">
    <location>
        <begin position="738"/>
        <end position="974"/>
    </location>
</feature>
<feature type="region of interest" description="Disordered" evidence="1">
    <location>
        <begin position="306"/>
        <end position="333"/>
    </location>
</feature>
<dbReference type="InterPro" id="IPR029030">
    <property type="entry name" value="Caspase-like_dom_sf"/>
</dbReference>
<dbReference type="GO" id="GO:0004197">
    <property type="term" value="F:cysteine-type endopeptidase activity"/>
    <property type="evidence" value="ECO:0007669"/>
    <property type="project" value="InterPro"/>
</dbReference>
<dbReference type="PANTHER" id="PTHR23150">
    <property type="entry name" value="SULFATASE MODIFYING FACTOR 1, 2"/>
    <property type="match status" value="1"/>
</dbReference>